<feature type="transmembrane region" description="Helical" evidence="7">
    <location>
        <begin position="205"/>
        <end position="225"/>
    </location>
</feature>
<feature type="transmembrane region" description="Helical" evidence="7">
    <location>
        <begin position="12"/>
        <end position="31"/>
    </location>
</feature>
<evidence type="ECO:0000256" key="4">
    <source>
        <dbReference type="ARBA" id="ARBA00022989"/>
    </source>
</evidence>
<evidence type="ECO:0000256" key="3">
    <source>
        <dbReference type="ARBA" id="ARBA00022692"/>
    </source>
</evidence>
<dbReference type="PANTHER" id="PTHR43791">
    <property type="entry name" value="PERMEASE-RELATED"/>
    <property type="match status" value="1"/>
</dbReference>
<evidence type="ECO:0000313" key="8">
    <source>
        <dbReference type="EMBL" id="KAJ5191249.1"/>
    </source>
</evidence>
<dbReference type="GO" id="GO:0022857">
    <property type="term" value="F:transmembrane transporter activity"/>
    <property type="evidence" value="ECO:0007669"/>
    <property type="project" value="InterPro"/>
</dbReference>
<dbReference type="PANTHER" id="PTHR43791:SF103">
    <property type="entry name" value="MAJOR FACILITATOR SUPERFAMILY (MFS) PROFILE DOMAIN-CONTAINING PROTEIN-RELATED"/>
    <property type="match status" value="1"/>
</dbReference>
<sequence length="308" mass="34701">MSDHPLESWRWLFIILGLPTVLWGVLLFLILPDTPSKAWFLSREERLFAQQRHQSVQRSWKTNEWKISQFCEAIKDLKTWFFFVIITTGSLTNGVISNFSALIIQSLGFDTFTTLLLNLPIATFQFIVVIVSSLAAQRFRKSRLILVIIGNIVALVGTLLIRQQDTNNKGGRFAGVMLLLASSNIFPLMLSLISSNVGGITKKATVNAIFFLGYCAGNIAGPQMFISKEAPTHQTAFTGLLSLFCLVTAFLALFRLYLDLENKRRDKEQGKHIDAEQKDGCPVSEPNNEGPNLHDETDFENSDYRYCL</sequence>
<dbReference type="EMBL" id="JAPQKR010000016">
    <property type="protein sequence ID" value="KAJ5191249.1"/>
    <property type="molecule type" value="Genomic_DNA"/>
</dbReference>
<organism evidence="8 9">
    <name type="scientific">Penicillium cinerascens</name>
    <dbReference type="NCBI Taxonomy" id="70096"/>
    <lineage>
        <taxon>Eukaryota</taxon>
        <taxon>Fungi</taxon>
        <taxon>Dikarya</taxon>
        <taxon>Ascomycota</taxon>
        <taxon>Pezizomycotina</taxon>
        <taxon>Eurotiomycetes</taxon>
        <taxon>Eurotiomycetidae</taxon>
        <taxon>Eurotiales</taxon>
        <taxon>Aspergillaceae</taxon>
        <taxon>Penicillium</taxon>
    </lineage>
</organism>
<feature type="transmembrane region" description="Helical" evidence="7">
    <location>
        <begin position="116"/>
        <end position="136"/>
    </location>
</feature>
<feature type="region of interest" description="Disordered" evidence="6">
    <location>
        <begin position="268"/>
        <end position="302"/>
    </location>
</feature>
<evidence type="ECO:0000256" key="1">
    <source>
        <dbReference type="ARBA" id="ARBA00004141"/>
    </source>
</evidence>
<protein>
    <submittedName>
        <fullName evidence="8">Major facilitator superfamily domain-containing protein</fullName>
    </submittedName>
</protein>
<feature type="transmembrane region" description="Helical" evidence="7">
    <location>
        <begin position="173"/>
        <end position="193"/>
    </location>
</feature>
<keyword evidence="3 7" id="KW-0812">Transmembrane</keyword>
<comment type="subcellular location">
    <subcellularLocation>
        <location evidence="1">Membrane</location>
        <topology evidence="1">Multi-pass membrane protein</topology>
    </subcellularLocation>
</comment>
<dbReference type="RefSeq" id="XP_058304189.1">
    <property type="nucleotide sequence ID" value="XM_058457290.1"/>
</dbReference>
<dbReference type="AlphaFoldDB" id="A0A9W9J645"/>
<dbReference type="GO" id="GO:0016020">
    <property type="term" value="C:membrane"/>
    <property type="evidence" value="ECO:0007669"/>
    <property type="project" value="UniProtKB-SubCell"/>
</dbReference>
<dbReference type="Gene3D" id="1.20.1250.20">
    <property type="entry name" value="MFS general substrate transporter like domains"/>
    <property type="match status" value="1"/>
</dbReference>
<dbReference type="Proteomes" id="UP001150904">
    <property type="component" value="Unassembled WGS sequence"/>
</dbReference>
<reference evidence="8" key="2">
    <citation type="journal article" date="2023" name="IMA Fungus">
        <title>Comparative genomic study of the Penicillium genus elucidates a diverse pangenome and 15 lateral gene transfer events.</title>
        <authorList>
            <person name="Petersen C."/>
            <person name="Sorensen T."/>
            <person name="Nielsen M.R."/>
            <person name="Sondergaard T.E."/>
            <person name="Sorensen J.L."/>
            <person name="Fitzpatrick D.A."/>
            <person name="Frisvad J.C."/>
            <person name="Nielsen K.L."/>
        </authorList>
    </citation>
    <scope>NUCLEOTIDE SEQUENCE</scope>
    <source>
        <strain evidence="8">IBT 15544</strain>
    </source>
</reference>
<accession>A0A9W9J645</accession>
<feature type="transmembrane region" description="Helical" evidence="7">
    <location>
        <begin position="143"/>
        <end position="161"/>
    </location>
</feature>
<feature type="transmembrane region" description="Helical" evidence="7">
    <location>
        <begin position="80"/>
        <end position="104"/>
    </location>
</feature>
<dbReference type="InterPro" id="IPR036259">
    <property type="entry name" value="MFS_trans_sf"/>
</dbReference>
<keyword evidence="4 7" id="KW-1133">Transmembrane helix</keyword>
<proteinExistence type="predicted"/>
<comment type="caution">
    <text evidence="8">The sequence shown here is derived from an EMBL/GenBank/DDBJ whole genome shotgun (WGS) entry which is preliminary data.</text>
</comment>
<evidence type="ECO:0000313" key="9">
    <source>
        <dbReference type="Proteomes" id="UP001150904"/>
    </source>
</evidence>
<evidence type="ECO:0000256" key="6">
    <source>
        <dbReference type="SAM" id="MobiDB-lite"/>
    </source>
</evidence>
<evidence type="ECO:0000256" key="2">
    <source>
        <dbReference type="ARBA" id="ARBA00022448"/>
    </source>
</evidence>
<name>A0A9W9J645_9EURO</name>
<gene>
    <name evidence="8" type="ORF">N7498_010234</name>
</gene>
<feature type="compositionally biased region" description="Basic and acidic residues" evidence="6">
    <location>
        <begin position="268"/>
        <end position="279"/>
    </location>
</feature>
<keyword evidence="5 7" id="KW-0472">Membrane</keyword>
<feature type="transmembrane region" description="Helical" evidence="7">
    <location>
        <begin position="237"/>
        <end position="258"/>
    </location>
</feature>
<dbReference type="OrthoDB" id="6730379at2759"/>
<reference evidence="8" key="1">
    <citation type="submission" date="2022-12" db="EMBL/GenBank/DDBJ databases">
        <authorList>
            <person name="Petersen C."/>
        </authorList>
    </citation>
    <scope>NUCLEOTIDE SEQUENCE</scope>
    <source>
        <strain evidence="8">IBT 15544</strain>
    </source>
</reference>
<dbReference type="Pfam" id="PF07690">
    <property type="entry name" value="MFS_1"/>
    <property type="match status" value="1"/>
</dbReference>
<evidence type="ECO:0000256" key="7">
    <source>
        <dbReference type="SAM" id="Phobius"/>
    </source>
</evidence>
<keyword evidence="9" id="KW-1185">Reference proteome</keyword>
<dbReference type="InterPro" id="IPR011701">
    <property type="entry name" value="MFS"/>
</dbReference>
<dbReference type="SUPFAM" id="SSF103473">
    <property type="entry name" value="MFS general substrate transporter"/>
    <property type="match status" value="1"/>
</dbReference>
<dbReference type="GeneID" id="83184591"/>
<keyword evidence="2" id="KW-0813">Transport</keyword>
<evidence type="ECO:0000256" key="5">
    <source>
        <dbReference type="ARBA" id="ARBA00023136"/>
    </source>
</evidence>